<dbReference type="EMBL" id="KZ613968">
    <property type="protein sequence ID" value="PMD30175.1"/>
    <property type="molecule type" value="Genomic_DNA"/>
</dbReference>
<name>A0A2J6QV78_HYAVF</name>
<evidence type="ECO:0000259" key="1">
    <source>
        <dbReference type="Pfam" id="PF06985"/>
    </source>
</evidence>
<reference evidence="2 3" key="1">
    <citation type="submission" date="2016-04" db="EMBL/GenBank/DDBJ databases">
        <title>A degradative enzymes factory behind the ericoid mycorrhizal symbiosis.</title>
        <authorList>
            <consortium name="DOE Joint Genome Institute"/>
            <person name="Martino E."/>
            <person name="Morin E."/>
            <person name="Grelet G."/>
            <person name="Kuo A."/>
            <person name="Kohler A."/>
            <person name="Daghino S."/>
            <person name="Barry K."/>
            <person name="Choi C."/>
            <person name="Cichocki N."/>
            <person name="Clum A."/>
            <person name="Copeland A."/>
            <person name="Hainaut M."/>
            <person name="Haridas S."/>
            <person name="Labutti K."/>
            <person name="Lindquist E."/>
            <person name="Lipzen A."/>
            <person name="Khouja H.-R."/>
            <person name="Murat C."/>
            <person name="Ohm R."/>
            <person name="Olson A."/>
            <person name="Spatafora J."/>
            <person name="Veneault-Fourrey C."/>
            <person name="Henrissat B."/>
            <person name="Grigoriev I."/>
            <person name="Martin F."/>
            <person name="Perotto S."/>
        </authorList>
    </citation>
    <scope>NUCLEOTIDE SEQUENCE [LARGE SCALE GENOMIC DNA]</scope>
    <source>
        <strain evidence="2 3">F</strain>
    </source>
</reference>
<dbReference type="PANTHER" id="PTHR24148">
    <property type="entry name" value="ANKYRIN REPEAT DOMAIN-CONTAINING PROTEIN 39 HOMOLOG-RELATED"/>
    <property type="match status" value="1"/>
</dbReference>
<accession>A0A2J6QV78</accession>
<feature type="domain" description="Heterokaryon incompatibility" evidence="1">
    <location>
        <begin position="94"/>
        <end position="263"/>
    </location>
</feature>
<protein>
    <submittedName>
        <fullName evidence="2">HET-domain-containing protein</fullName>
    </submittedName>
</protein>
<dbReference type="Pfam" id="PF26639">
    <property type="entry name" value="Het-6_barrel"/>
    <property type="match status" value="1"/>
</dbReference>
<proteinExistence type="predicted"/>
<evidence type="ECO:0000313" key="3">
    <source>
        <dbReference type="Proteomes" id="UP000235786"/>
    </source>
</evidence>
<organism evidence="2 3">
    <name type="scientific">Hyaloscypha variabilis (strain UAMH 11265 / GT02V1 / F)</name>
    <name type="common">Meliniomyces variabilis</name>
    <dbReference type="NCBI Taxonomy" id="1149755"/>
    <lineage>
        <taxon>Eukaryota</taxon>
        <taxon>Fungi</taxon>
        <taxon>Dikarya</taxon>
        <taxon>Ascomycota</taxon>
        <taxon>Pezizomycotina</taxon>
        <taxon>Leotiomycetes</taxon>
        <taxon>Helotiales</taxon>
        <taxon>Hyaloscyphaceae</taxon>
        <taxon>Hyaloscypha</taxon>
        <taxon>Hyaloscypha variabilis</taxon>
    </lineage>
</organism>
<dbReference type="STRING" id="1149755.A0A2J6QV78"/>
<evidence type="ECO:0000313" key="2">
    <source>
        <dbReference type="EMBL" id="PMD30175.1"/>
    </source>
</evidence>
<dbReference type="AlphaFoldDB" id="A0A2J6QV78"/>
<dbReference type="Pfam" id="PF06985">
    <property type="entry name" value="HET"/>
    <property type="match status" value="1"/>
</dbReference>
<dbReference type="InterPro" id="IPR052895">
    <property type="entry name" value="HetReg/Transcr_Mod"/>
</dbReference>
<keyword evidence="3" id="KW-1185">Reference proteome</keyword>
<dbReference type="PANTHER" id="PTHR24148:SF73">
    <property type="entry name" value="HET DOMAIN PROTEIN (AFU_ORTHOLOGUE AFUA_8G01020)"/>
    <property type="match status" value="1"/>
</dbReference>
<dbReference type="OrthoDB" id="4850726at2759"/>
<sequence>MASYSYTDLEKDEIRLIRLLPGNFNDDICFVIEHAPLVPKKPQPRSQSQTHSKLELGELLPDGWKVFMNPEGRYFFWSGVGSIEEGQESQQIEYEALSYVWGLPDDLACVSIYRHDAGSSATPDEYPPVAMKVRRNLVNALRHLRLVDRPRSLWVDAVCIDQNNIPERNQQVPRMGMIYRQASRVIAWLGMKTPDSSQALAALKYLASLVEMSDDKWIFRSTTNDLVDWRPWLDRLPFDDEIWAKLDAIFSRPYFERLWTVQEVRLASPHSFIQCGDDTITLSEFQRATLALFNAKHIPPSLRPLIYQAYFLAGSYATLVQLLGVSRIRHCSDIRDKIYGILSIAPPQLSARIKPDYTLTPEEVYKDFCLSHIDLTKRLDILTFCGSDDFGKRDAHLPSWVLNLSVQSSSVFGFNDMQAASTSRSEHSYLPPDQLSVTGVLHSRVVATSGPIPTDMVQAVELLSKHRPHGLPNGTYSNGENLLDAWIGFLTLGCLGDKYPESTHYPFLQDFKKSWVDVDEGRTLVETCIALPRVLESMYGAAVIELDNGYLGLGPSAARPGDCAVVLLGCPAPMILRSQTNEKFTIVGKSHIHGLTNGEALVGKLSRPWIVQSYRAGYHYVFKYNNNDTSTLTDEDPRLPPLNEDWRKVHRERTLDDPLHIAYFKHIPTGHIINSDPRLLPDALRSRGIQLQTFELV</sequence>
<gene>
    <name evidence="2" type="ORF">L207DRAFT_641759</name>
</gene>
<dbReference type="Proteomes" id="UP000235786">
    <property type="component" value="Unassembled WGS sequence"/>
</dbReference>
<dbReference type="InterPro" id="IPR010730">
    <property type="entry name" value="HET"/>
</dbReference>